<dbReference type="Proteomes" id="UP000437017">
    <property type="component" value="Unassembled WGS sequence"/>
</dbReference>
<reference evidence="2 3" key="1">
    <citation type="journal article" date="2019" name="PLoS ONE">
        <title>Genomic analyses reveal an absence of contemporary introgressive admixture between fin whales and blue whales, despite known hybrids.</title>
        <authorList>
            <person name="Westbury M.V."/>
            <person name="Petersen B."/>
            <person name="Lorenzen E.D."/>
        </authorList>
    </citation>
    <scope>NUCLEOTIDE SEQUENCE [LARGE SCALE GENOMIC DNA]</scope>
    <source>
        <strain evidence="2">FinWhale-01</strain>
    </source>
</reference>
<feature type="region of interest" description="Disordered" evidence="1">
    <location>
        <begin position="356"/>
        <end position="398"/>
    </location>
</feature>
<name>A0A6A1QAA1_BALPH</name>
<gene>
    <name evidence="2" type="ORF">E2I00_003907</name>
</gene>
<dbReference type="PANTHER" id="PTHR22666">
    <property type="entry name" value="MYB_SANT-LIKE DNA-BINDING DOMAIN-CONTAINING PROTEIN 1"/>
    <property type="match status" value="1"/>
</dbReference>
<evidence type="ECO:0000313" key="3">
    <source>
        <dbReference type="Proteomes" id="UP000437017"/>
    </source>
</evidence>
<organism evidence="2 3">
    <name type="scientific">Balaenoptera physalus</name>
    <name type="common">Fin whale</name>
    <name type="synonym">Balaena physalus</name>
    <dbReference type="NCBI Taxonomy" id="9770"/>
    <lineage>
        <taxon>Eukaryota</taxon>
        <taxon>Metazoa</taxon>
        <taxon>Chordata</taxon>
        <taxon>Craniata</taxon>
        <taxon>Vertebrata</taxon>
        <taxon>Euteleostomi</taxon>
        <taxon>Mammalia</taxon>
        <taxon>Eutheria</taxon>
        <taxon>Laurasiatheria</taxon>
        <taxon>Artiodactyla</taxon>
        <taxon>Whippomorpha</taxon>
        <taxon>Cetacea</taxon>
        <taxon>Mysticeti</taxon>
        <taxon>Balaenopteridae</taxon>
        <taxon>Balaenoptera</taxon>
    </lineage>
</organism>
<evidence type="ECO:0000313" key="2">
    <source>
        <dbReference type="EMBL" id="KAB0404205.1"/>
    </source>
</evidence>
<feature type="non-terminal residue" evidence="2">
    <location>
        <position position="584"/>
    </location>
</feature>
<evidence type="ECO:0008006" key="4">
    <source>
        <dbReference type="Google" id="ProtNLM"/>
    </source>
</evidence>
<dbReference type="OrthoDB" id="6081971at2759"/>
<evidence type="ECO:0000256" key="1">
    <source>
        <dbReference type="SAM" id="MobiDB-lite"/>
    </source>
</evidence>
<dbReference type="InterPro" id="IPR026095">
    <property type="entry name" value="Myb/SANT-like_DNA-bd_dom_prot"/>
</dbReference>
<feature type="compositionally biased region" description="Polar residues" evidence="1">
    <location>
        <begin position="509"/>
        <end position="525"/>
    </location>
</feature>
<dbReference type="EMBL" id="SGJD01000644">
    <property type="protein sequence ID" value="KAB0404205.1"/>
    <property type="molecule type" value="Genomic_DNA"/>
</dbReference>
<comment type="caution">
    <text evidence="2">The sequence shown here is derived from an EMBL/GenBank/DDBJ whole genome shotgun (WGS) entry which is preliminary data.</text>
</comment>
<dbReference type="GO" id="GO:0016604">
    <property type="term" value="C:nuclear body"/>
    <property type="evidence" value="ECO:0007669"/>
    <property type="project" value="TreeGrafter"/>
</dbReference>
<sequence length="584" mass="62610">MSEITLPVDEYVCNAFVRGKKTLRRLQTPAGWSGLAQVLGGSLGGHDLTFEPRMVQLPLPPRWPLAPVLLGDSVSRCCPVHLSRSGKWAAPSPTVMGAQRDGRAWVDWPLPVVTAVGPHTPADRVSGCVQAPQEVLEAPEAPSCPEPPRAEAEACAEVCSPAEGMQGPPVGPLGAGPAFPSCLAPPCPWVERLQPASQGVRGQALGTWPPQAPPLWSSARLRLGPLAILVGAQPLGPAEVAAHPQPGSQAPLSCPPRYSPTTSHCPSCTCSGPGGLAASLGLSFCRALLHPMLHHLAGAGGFPKPFPVGSWGTGAAHPAKWTRQVWAWMVLIDAGRSGLRWGCPWWEGSTPPAPSYSLASSTVPAPQPTPRHPGQQASRLQGGEQADSGRARGLLGAGALPPPSLVVVTEKHRRARNWTDAEMRGLMLVWEEFFDELKQTKRNAKGRARQGREQLFLTLGSCVSRFRKLKCMTDSESVPPDWPYYLAIDRILAKVPESCDGKLPDGQQPGPSTSQTEASLSPSAKSTPLYLPYNQCSYEGRFQDDGSASSSSLLSLKFRKKLRLLETMLEEQRRLSRALEETCR</sequence>
<proteinExistence type="predicted"/>
<protein>
    <recommendedName>
        <fullName evidence="4">Myb/SANT-like DNA-binding domain-containing protein</fullName>
    </recommendedName>
</protein>
<keyword evidence="3" id="KW-1185">Reference proteome</keyword>
<dbReference type="PANTHER" id="PTHR22666:SF3">
    <property type="entry name" value="MYB_SANT-LIKE DNA-BINDING DOMAIN-CONTAINING PROTEIN 1"/>
    <property type="match status" value="1"/>
</dbReference>
<feature type="region of interest" description="Disordered" evidence="1">
    <location>
        <begin position="499"/>
        <end position="525"/>
    </location>
</feature>
<accession>A0A6A1QAA1</accession>
<dbReference type="GO" id="GO:0045893">
    <property type="term" value="P:positive regulation of DNA-templated transcription"/>
    <property type="evidence" value="ECO:0007669"/>
    <property type="project" value="TreeGrafter"/>
</dbReference>
<dbReference type="AlphaFoldDB" id="A0A6A1QAA1"/>